<feature type="chain" id="PRO_5045061777" evidence="1">
    <location>
        <begin position="22"/>
        <end position="443"/>
    </location>
</feature>
<dbReference type="Proteomes" id="UP001595478">
    <property type="component" value="Unassembled WGS sequence"/>
</dbReference>
<evidence type="ECO:0000256" key="1">
    <source>
        <dbReference type="SAM" id="SignalP"/>
    </source>
</evidence>
<keyword evidence="4" id="KW-1185">Reference proteome</keyword>
<evidence type="ECO:0000313" key="4">
    <source>
        <dbReference type="Proteomes" id="UP001595478"/>
    </source>
</evidence>
<dbReference type="Pfam" id="PF06439">
    <property type="entry name" value="3keto-disac_hyd"/>
    <property type="match status" value="2"/>
</dbReference>
<evidence type="ECO:0000259" key="2">
    <source>
        <dbReference type="Pfam" id="PF06439"/>
    </source>
</evidence>
<name>A0ABV7FTZ1_9ALTE</name>
<sequence>MNQLTGLFLLLSLSFVYGCSANSYGKHSEWRQLFNGDDLSQWMLVHGNVPFTVEDGAIVGRTVAGIPTRYLTTKDQFGDFILELDMYNKNGANSGIQFRSVTTAPFYDGLTGYQLEVDPSNRSWTGGIYFEGVGEWRHTPIFNPECQNAWHQDTWNTLRIEAKGYEQKTFVNGVLCSYLFDHYLTKGHIGLQVHSVGDDPSMDGLATRWRNIRIIENPTNSDYTPSDLNADSSSHLIDQLSAVEAYKGWQLTKQVSPEKNRWEKQTIVNPIDGETFHIDALTVSEGQSVTLLPTGNSSEAFHFITHFKMLPNTQGEIRYPVVFRGEDGKDYTCNASFRLNDDRNSVPVETQTMGDLTHVMSAGNLSEPGRPKRVLFSESWRWLEIKSTPESTQHWLNGVKVLEYSQCHTMPLSAFSDNADSDITLSIKRGSVTLRTVKHLLSL</sequence>
<accession>A0ABV7FTZ1</accession>
<feature type="domain" description="3-keto-alpha-glucoside-1,2-lyase/3-keto-2-hydroxy-glucal hydratase" evidence="2">
    <location>
        <begin position="247"/>
        <end position="410"/>
    </location>
</feature>
<proteinExistence type="predicted"/>
<dbReference type="RefSeq" id="WP_376921008.1">
    <property type="nucleotide sequence ID" value="NZ_JBHRSW010000038.1"/>
</dbReference>
<evidence type="ECO:0000313" key="3">
    <source>
        <dbReference type="EMBL" id="MFC3122881.1"/>
    </source>
</evidence>
<keyword evidence="1" id="KW-0732">Signal</keyword>
<feature type="signal peptide" evidence="1">
    <location>
        <begin position="1"/>
        <end position="21"/>
    </location>
</feature>
<feature type="domain" description="3-keto-alpha-glucoside-1,2-lyase/3-keto-2-hydroxy-glucal hydratase" evidence="2">
    <location>
        <begin position="29"/>
        <end position="214"/>
    </location>
</feature>
<protein>
    <submittedName>
        <fullName evidence="3">DUF1080 domain-containing protein</fullName>
    </submittedName>
</protein>
<reference evidence="4" key="1">
    <citation type="journal article" date="2019" name="Int. J. Syst. Evol. Microbiol.">
        <title>The Global Catalogue of Microorganisms (GCM) 10K type strain sequencing project: providing services to taxonomists for standard genome sequencing and annotation.</title>
        <authorList>
            <consortium name="The Broad Institute Genomics Platform"/>
            <consortium name="The Broad Institute Genome Sequencing Center for Infectious Disease"/>
            <person name="Wu L."/>
            <person name="Ma J."/>
        </authorList>
    </citation>
    <scope>NUCLEOTIDE SEQUENCE [LARGE SCALE GENOMIC DNA]</scope>
    <source>
        <strain evidence="4">KCTC 52473</strain>
    </source>
</reference>
<dbReference type="InterPro" id="IPR010496">
    <property type="entry name" value="AL/BT2_dom"/>
</dbReference>
<comment type="caution">
    <text evidence="3">The sequence shown here is derived from an EMBL/GenBank/DDBJ whole genome shotgun (WGS) entry which is preliminary data.</text>
</comment>
<dbReference type="Gene3D" id="2.60.120.560">
    <property type="entry name" value="Exo-inulinase, domain 1"/>
    <property type="match status" value="1"/>
</dbReference>
<organism evidence="3 4">
    <name type="scientific">Agaribacter flavus</name>
    <dbReference type="NCBI Taxonomy" id="1902781"/>
    <lineage>
        <taxon>Bacteria</taxon>
        <taxon>Pseudomonadati</taxon>
        <taxon>Pseudomonadota</taxon>
        <taxon>Gammaproteobacteria</taxon>
        <taxon>Alteromonadales</taxon>
        <taxon>Alteromonadaceae</taxon>
        <taxon>Agaribacter</taxon>
    </lineage>
</organism>
<gene>
    <name evidence="3" type="ORF">ACFOHL_14750</name>
</gene>
<dbReference type="EMBL" id="JBHRSW010000038">
    <property type="protein sequence ID" value="MFC3122881.1"/>
    <property type="molecule type" value="Genomic_DNA"/>
</dbReference>